<dbReference type="AlphaFoldDB" id="A0A4V3SJX4"/>
<comment type="catalytic activity">
    <reaction evidence="2">
        <text>a uridine in RNA = a pseudouridine in RNA</text>
        <dbReference type="Rhea" id="RHEA:48348"/>
        <dbReference type="Rhea" id="RHEA-COMP:12068"/>
        <dbReference type="Rhea" id="RHEA-COMP:12069"/>
        <dbReference type="ChEBI" id="CHEBI:65314"/>
        <dbReference type="ChEBI" id="CHEBI:65315"/>
    </reaction>
</comment>
<dbReference type="InterPro" id="IPR006225">
    <property type="entry name" value="PsdUridine_synth_RluC/D"/>
</dbReference>
<dbReference type="EMBL" id="ML220112">
    <property type="protein sequence ID" value="TGZ85675.1"/>
    <property type="molecule type" value="Genomic_DNA"/>
</dbReference>
<comment type="similarity">
    <text evidence="2">Belongs to the pseudouridine synthase RluA family.</text>
</comment>
<dbReference type="EC" id="5.4.99.-" evidence="2"/>
<dbReference type="InterPro" id="IPR006145">
    <property type="entry name" value="PsdUridine_synth_RsuA/RluA"/>
</dbReference>
<evidence type="ECO:0000313" key="4">
    <source>
        <dbReference type="EMBL" id="TGZ85675.1"/>
    </source>
</evidence>
<evidence type="ECO:0000256" key="2">
    <source>
        <dbReference type="RuleBase" id="RU362028"/>
    </source>
</evidence>
<dbReference type="InterPro" id="IPR006224">
    <property type="entry name" value="PsdUridine_synth_RluA-like_CS"/>
</dbReference>
<dbReference type="GO" id="GO:0000455">
    <property type="term" value="P:enzyme-directed rRNA pseudouridine synthesis"/>
    <property type="evidence" value="ECO:0007669"/>
    <property type="project" value="TreeGrafter"/>
</dbReference>
<dbReference type="STRING" id="341454.A0A4V3SJX4"/>
<comment type="function">
    <text evidence="2">Responsible for synthesis of pseudouridine from uracil.</text>
</comment>
<dbReference type="GO" id="GO:0009982">
    <property type="term" value="F:pseudouridine synthase activity"/>
    <property type="evidence" value="ECO:0007669"/>
    <property type="project" value="InterPro"/>
</dbReference>
<feature type="domain" description="Pseudouridine synthase RsuA/RluA-like" evidence="3">
    <location>
        <begin position="221"/>
        <end position="368"/>
    </location>
</feature>
<dbReference type="PANTHER" id="PTHR21600:SF40">
    <property type="entry name" value="PSEUDOURIDYLATE SYNTHASE RPUSD2"/>
    <property type="match status" value="1"/>
</dbReference>
<gene>
    <name evidence="4" type="ORF">EX30DRAFT_314907</name>
</gene>
<dbReference type="Pfam" id="PF00849">
    <property type="entry name" value="PseudoU_synth_2"/>
    <property type="match status" value="1"/>
</dbReference>
<dbReference type="InParanoid" id="A0A4V3SJX4"/>
<dbReference type="InterPro" id="IPR020103">
    <property type="entry name" value="PsdUridine_synth_cat_dom_sf"/>
</dbReference>
<sequence length="487" mass="55702">MRPVLQRSTVTTTTPTNSFFFNPRFQVIGYLYIHLRDKFGSSVVNSTMATESTVAATDPFLDELGILEPEPAPKTISKPRTKKEPPEKTVKKYNRSNRFVNGGRFLNAPPDPLYIFDEGLRRVNPYHFTYNTYCKQRWRGRTLLDIFTTEFRDRPVEYYEKAIAAGTVAVRSTRPRRRNLPDRFGIDTLVEDGDIIEHTLHRHEPPVSSRPIGIVYEDDGMIVIDKPAGVPVHPTGRYNYNSVTEILKHERPGFSPLPCNRLDRLTSGLMFIAKNGKAADDMMNQLRTRTVRKQYVARVRGEFPDGDIICEQPILTISPKLGLNRIRPDGKPAKTLFRKKLYNEKENYSIVECHPFTGRTHQIRVHLQFLGHPITNDPIYANRAVWGENLGRGGSGGDDEDIITRLNRMGKQELADAEAFFDELKKDYEQKKGEMMTGMLCEVCSAPLYSDPGAHELGIYLHAMRYECAEGKWGYETNLPEWALEKQ</sequence>
<evidence type="ECO:0000313" key="5">
    <source>
        <dbReference type="Proteomes" id="UP000298138"/>
    </source>
</evidence>
<dbReference type="PROSITE" id="PS01129">
    <property type="entry name" value="PSI_RLU"/>
    <property type="match status" value="1"/>
</dbReference>
<evidence type="ECO:0000256" key="1">
    <source>
        <dbReference type="PIRSR" id="PIRSR606225-1"/>
    </source>
</evidence>
<name>A0A4V3SJX4_9PEZI</name>
<dbReference type="GO" id="GO:0003723">
    <property type="term" value="F:RNA binding"/>
    <property type="evidence" value="ECO:0007669"/>
    <property type="project" value="InterPro"/>
</dbReference>
<dbReference type="OrthoDB" id="424794at2759"/>
<protein>
    <recommendedName>
        <fullName evidence="2">Pseudouridine synthase</fullName>
        <ecNumber evidence="2">5.4.99.-</ecNumber>
    </recommendedName>
</protein>
<feature type="active site" evidence="1">
    <location>
        <position position="263"/>
    </location>
</feature>
<keyword evidence="2" id="KW-0413">Isomerase</keyword>
<dbReference type="PANTHER" id="PTHR21600">
    <property type="entry name" value="MITOCHONDRIAL RNA PSEUDOURIDINE SYNTHASE"/>
    <property type="match status" value="1"/>
</dbReference>
<dbReference type="SUPFAM" id="SSF55120">
    <property type="entry name" value="Pseudouridine synthase"/>
    <property type="match status" value="1"/>
</dbReference>
<accession>A0A4V3SJX4</accession>
<organism evidence="4 5">
    <name type="scientific">Ascodesmis nigricans</name>
    <dbReference type="NCBI Taxonomy" id="341454"/>
    <lineage>
        <taxon>Eukaryota</taxon>
        <taxon>Fungi</taxon>
        <taxon>Dikarya</taxon>
        <taxon>Ascomycota</taxon>
        <taxon>Pezizomycotina</taxon>
        <taxon>Pezizomycetes</taxon>
        <taxon>Pezizales</taxon>
        <taxon>Ascodesmidaceae</taxon>
        <taxon>Ascodesmis</taxon>
    </lineage>
</organism>
<dbReference type="NCBIfam" id="TIGR00005">
    <property type="entry name" value="rluA_subfam"/>
    <property type="match status" value="1"/>
</dbReference>
<keyword evidence="5" id="KW-1185">Reference proteome</keyword>
<proteinExistence type="inferred from homology"/>
<reference evidence="4 5" key="1">
    <citation type="submission" date="2019-04" db="EMBL/GenBank/DDBJ databases">
        <title>Comparative genomics and transcriptomics to analyze fruiting body development in filamentous ascomycetes.</title>
        <authorList>
            <consortium name="DOE Joint Genome Institute"/>
            <person name="Lutkenhaus R."/>
            <person name="Traeger S."/>
            <person name="Breuer J."/>
            <person name="Kuo A."/>
            <person name="Lipzen A."/>
            <person name="Pangilinan J."/>
            <person name="Dilworth D."/>
            <person name="Sandor L."/>
            <person name="Poggeler S."/>
            <person name="Barry K."/>
            <person name="Grigoriev I.V."/>
            <person name="Nowrousian M."/>
        </authorList>
    </citation>
    <scope>NUCLEOTIDE SEQUENCE [LARGE SCALE GENOMIC DNA]</scope>
    <source>
        <strain evidence="4 5">CBS 389.68</strain>
    </source>
</reference>
<dbReference type="InterPro" id="IPR050188">
    <property type="entry name" value="RluA_PseudoU_synthase"/>
</dbReference>
<dbReference type="FunCoup" id="A0A4V3SJX4">
    <property type="interactions" value="628"/>
</dbReference>
<dbReference type="Gene3D" id="3.30.2350.10">
    <property type="entry name" value="Pseudouridine synthase"/>
    <property type="match status" value="1"/>
</dbReference>
<evidence type="ECO:0000259" key="3">
    <source>
        <dbReference type="Pfam" id="PF00849"/>
    </source>
</evidence>
<dbReference type="Proteomes" id="UP000298138">
    <property type="component" value="Unassembled WGS sequence"/>
</dbReference>
<dbReference type="CDD" id="cd02557">
    <property type="entry name" value="PseudoU_synth_ScRIB2"/>
    <property type="match status" value="1"/>
</dbReference>